<sequence>MNKTLFGETLEVVPLKEIPQFRIIGSKYNMLFNIYKILKKEGITGHSFFDVFSGSTVVGRFFKKMYSIISNDNLYFSYVLQRGLIVINNLPSFSNLNLNNLSKEPRKRINQILNYLNTLKGTEGFIYQHYTPASKDIDGVERKYFSLKNGMKIDSVRIQIEEWFKEDYISDDEYFYLLTSLLLAVQKVANISGTYGAFNKFWDPRAHKPLILKYIEAIPSKFTHVAYNENIFDLLEKITCDIAYIDPPYNSRQYIANYHMLETIAKYDNPKIKGKTGIREYGDKEKSVFCSKKEVEDAFLKLLNGLKAKYIIISYNSEGLLSKNQIIQILEDSGIKRIRFYEIPYRRFKSNNNSKKNKISEYLFIGVKERW</sequence>
<evidence type="ECO:0000256" key="3">
    <source>
        <dbReference type="ARBA" id="ARBA00022679"/>
    </source>
</evidence>
<dbReference type="GO" id="GO:0009307">
    <property type="term" value="P:DNA restriction-modification system"/>
    <property type="evidence" value="ECO:0007669"/>
    <property type="project" value="InterPro"/>
</dbReference>
<protein>
    <recommendedName>
        <fullName evidence="1">site-specific DNA-methyltransferase (adenine-specific)</fullName>
        <ecNumber evidence="1">2.1.1.72</ecNumber>
    </recommendedName>
</protein>
<dbReference type="RefSeq" id="WP_170145571.1">
    <property type="nucleotide sequence ID" value="NZ_REFO01000005.1"/>
</dbReference>
<keyword evidence="7" id="KW-1185">Reference proteome</keyword>
<dbReference type="EMBL" id="REFO01000005">
    <property type="protein sequence ID" value="RMB00047.1"/>
    <property type="molecule type" value="Genomic_DNA"/>
</dbReference>
<evidence type="ECO:0000256" key="2">
    <source>
        <dbReference type="ARBA" id="ARBA00022603"/>
    </source>
</evidence>
<evidence type="ECO:0000256" key="1">
    <source>
        <dbReference type="ARBA" id="ARBA00011900"/>
    </source>
</evidence>
<gene>
    <name evidence="6" type="ORF">CLV39_0060</name>
</gene>
<dbReference type="InterPro" id="IPR002052">
    <property type="entry name" value="DNA_methylase_N6_adenine_CS"/>
</dbReference>
<proteinExistence type="predicted"/>
<dbReference type="InterPro" id="IPR029063">
    <property type="entry name" value="SAM-dependent_MTases_sf"/>
</dbReference>
<dbReference type="Proteomes" id="UP000280842">
    <property type="component" value="Unassembled WGS sequence"/>
</dbReference>
<comment type="caution">
    <text evidence="6">The sequence shown here is derived from an EMBL/GenBank/DDBJ whole genome shotgun (WGS) entry which is preliminary data.</text>
</comment>
<evidence type="ECO:0000256" key="4">
    <source>
        <dbReference type="ARBA" id="ARBA00022691"/>
    </source>
</evidence>
<evidence type="ECO:0000313" key="6">
    <source>
        <dbReference type="EMBL" id="RMB00047.1"/>
    </source>
</evidence>
<accession>A0A3M0BUF6</accession>
<keyword evidence="4" id="KW-0949">S-adenosyl-L-methionine</keyword>
<organism evidence="6 7">
    <name type="scientific">Hydrogenothermus marinus</name>
    <dbReference type="NCBI Taxonomy" id="133270"/>
    <lineage>
        <taxon>Bacteria</taxon>
        <taxon>Pseudomonadati</taxon>
        <taxon>Aquificota</taxon>
        <taxon>Aquificia</taxon>
        <taxon>Aquificales</taxon>
        <taxon>Hydrogenothermaceae</taxon>
        <taxon>Hydrogenothermus</taxon>
    </lineage>
</organism>
<keyword evidence="2 6" id="KW-0489">Methyltransferase</keyword>
<dbReference type="EC" id="2.1.1.72" evidence="1"/>
<dbReference type="GO" id="GO:0003676">
    <property type="term" value="F:nucleic acid binding"/>
    <property type="evidence" value="ECO:0007669"/>
    <property type="project" value="InterPro"/>
</dbReference>
<name>A0A3M0BUF6_9AQUI</name>
<dbReference type="GO" id="GO:0009007">
    <property type="term" value="F:site-specific DNA-methyltransferase (adenine-specific) activity"/>
    <property type="evidence" value="ECO:0007669"/>
    <property type="project" value="UniProtKB-EC"/>
</dbReference>
<dbReference type="Pfam" id="PF02086">
    <property type="entry name" value="MethyltransfD12"/>
    <property type="match status" value="1"/>
</dbReference>
<reference evidence="6 7" key="1">
    <citation type="submission" date="2018-10" db="EMBL/GenBank/DDBJ databases">
        <title>Genomic Encyclopedia of Archaeal and Bacterial Type Strains, Phase II (KMG-II): from individual species to whole genera.</title>
        <authorList>
            <person name="Goeker M."/>
        </authorList>
    </citation>
    <scope>NUCLEOTIDE SEQUENCE [LARGE SCALE GENOMIC DNA]</scope>
    <source>
        <strain evidence="6 7">VM1</strain>
    </source>
</reference>
<dbReference type="PROSITE" id="PS00092">
    <property type="entry name" value="N6_MTASE"/>
    <property type="match status" value="1"/>
</dbReference>
<dbReference type="AlphaFoldDB" id="A0A3M0BUF6"/>
<evidence type="ECO:0000256" key="5">
    <source>
        <dbReference type="ARBA" id="ARBA00047942"/>
    </source>
</evidence>
<dbReference type="GO" id="GO:0032259">
    <property type="term" value="P:methylation"/>
    <property type="evidence" value="ECO:0007669"/>
    <property type="project" value="UniProtKB-KW"/>
</dbReference>
<dbReference type="SUPFAM" id="SSF53335">
    <property type="entry name" value="S-adenosyl-L-methionine-dependent methyltransferases"/>
    <property type="match status" value="1"/>
</dbReference>
<comment type="catalytic activity">
    <reaction evidence="5">
        <text>a 2'-deoxyadenosine in DNA + S-adenosyl-L-methionine = an N(6)-methyl-2'-deoxyadenosine in DNA + S-adenosyl-L-homocysteine + H(+)</text>
        <dbReference type="Rhea" id="RHEA:15197"/>
        <dbReference type="Rhea" id="RHEA-COMP:12418"/>
        <dbReference type="Rhea" id="RHEA-COMP:12419"/>
        <dbReference type="ChEBI" id="CHEBI:15378"/>
        <dbReference type="ChEBI" id="CHEBI:57856"/>
        <dbReference type="ChEBI" id="CHEBI:59789"/>
        <dbReference type="ChEBI" id="CHEBI:90615"/>
        <dbReference type="ChEBI" id="CHEBI:90616"/>
        <dbReference type="EC" id="2.1.1.72"/>
    </reaction>
</comment>
<keyword evidence="3 6" id="KW-0808">Transferase</keyword>
<dbReference type="InterPro" id="IPR012327">
    <property type="entry name" value="MeTrfase_D12"/>
</dbReference>
<evidence type="ECO:0000313" key="7">
    <source>
        <dbReference type="Proteomes" id="UP000280842"/>
    </source>
</evidence>